<dbReference type="Proteomes" id="UP000623678">
    <property type="component" value="Unassembled WGS sequence"/>
</dbReference>
<protein>
    <submittedName>
        <fullName evidence="4">SpoIIE family protein phosphatase</fullName>
    </submittedName>
</protein>
<feature type="domain" description="PPM-type phosphatase" evidence="3">
    <location>
        <begin position="563"/>
        <end position="769"/>
    </location>
</feature>
<dbReference type="AlphaFoldDB" id="A0A926EU78"/>
<keyword evidence="5" id="KW-1185">Reference proteome</keyword>
<dbReference type="SMART" id="SM00331">
    <property type="entry name" value="PP2C_SIG"/>
    <property type="match status" value="1"/>
</dbReference>
<dbReference type="Pfam" id="PF07228">
    <property type="entry name" value="SpoIIE"/>
    <property type="match status" value="1"/>
</dbReference>
<dbReference type="Pfam" id="PF19732">
    <property type="entry name" value="SpoIIE_N"/>
    <property type="match status" value="1"/>
</dbReference>
<dbReference type="GO" id="GO:0016791">
    <property type="term" value="F:phosphatase activity"/>
    <property type="evidence" value="ECO:0007669"/>
    <property type="project" value="TreeGrafter"/>
</dbReference>
<feature type="transmembrane region" description="Helical" evidence="2">
    <location>
        <begin position="137"/>
        <end position="158"/>
    </location>
</feature>
<feature type="transmembrane region" description="Helical" evidence="2">
    <location>
        <begin position="112"/>
        <end position="130"/>
    </location>
</feature>
<feature type="transmembrane region" description="Helical" evidence="2">
    <location>
        <begin position="178"/>
        <end position="211"/>
    </location>
</feature>
<dbReference type="PANTHER" id="PTHR43156:SF2">
    <property type="entry name" value="STAGE II SPORULATION PROTEIN E"/>
    <property type="match status" value="1"/>
</dbReference>
<evidence type="ECO:0000259" key="3">
    <source>
        <dbReference type="SMART" id="SM00331"/>
    </source>
</evidence>
<dbReference type="RefSeq" id="WP_262396081.1">
    <property type="nucleotide sequence ID" value="NZ_JACRTD010000010.1"/>
</dbReference>
<feature type="transmembrane region" description="Helical" evidence="2">
    <location>
        <begin position="286"/>
        <end position="305"/>
    </location>
</feature>
<organism evidence="4 5">
    <name type="scientific">Youxingia wuxianensis</name>
    <dbReference type="NCBI Taxonomy" id="2763678"/>
    <lineage>
        <taxon>Bacteria</taxon>
        <taxon>Bacillati</taxon>
        <taxon>Bacillota</taxon>
        <taxon>Clostridia</taxon>
        <taxon>Eubacteriales</taxon>
        <taxon>Oscillospiraceae</taxon>
        <taxon>Youxingia</taxon>
    </lineage>
</organism>
<feature type="transmembrane region" description="Helical" evidence="2">
    <location>
        <begin position="247"/>
        <end position="274"/>
    </location>
</feature>
<dbReference type="EMBL" id="JACRTD010000010">
    <property type="protein sequence ID" value="MBC8586360.1"/>
    <property type="molecule type" value="Genomic_DNA"/>
</dbReference>
<evidence type="ECO:0000313" key="4">
    <source>
        <dbReference type="EMBL" id="MBC8586360.1"/>
    </source>
</evidence>
<gene>
    <name evidence="4" type="ORF">H8705_12295</name>
</gene>
<keyword evidence="1" id="KW-0378">Hydrolase</keyword>
<accession>A0A926EU78</accession>
<sequence length="773" mass="82734">MNKQESTLGLSVRDRAKQSLRSHRALIECAVYTVTGFVSANAFVLADLAPFGIAFAAAAKPQFYPAAVIGSILGYVLSFSSLGNVKYVLASMLLFAVRWAFSSGTLMKNTTVAPPVLTAVSLGIPSLAIAIATGGDVYAVVLVVSEVLLACCASYFFARTIQSIDLGWENLQQTDITSMIITFCITIIALINLQVAGLSVGRIIAVITILLAAQAANEAGGAISGVAGGVAAGVIGANSFLMGTYGFGGLLAGVFAPLGKIASAVAFIVVNTFALLASRQTINKGILLEIFIASAVSILIPSAVIKKITLRKITGSAVQGETYRQMIHTKMQGVSSALRQVATTTRKVNEKLDGMRSGDISCVYTAVADKICRKCKRNCICWQQMYTDTSNVFNDALVVMRQNGTLTLEDIPDYFTRQCLRLEEMIPMLNRAFEEYTAQEAMKRKVAQVRGVVTDQFEGMALMIDSMGSDLDELVTQDDQTAARVKEYLHSLAVYPETVSCTVNDRCNMTLEFSIPIYKLSRIDLTDLTVQISDLCGRDFDLPAKRTTEKTAVLTFVEKAVYTVKWGATQLGNSCSRLCGDSYTYVPGNNGRMNIILSDGMGSGGAAAVDSALTSELLKQLIEAGVSLDAALKLVNSALLVKTGDESLATIDIAGIDLYTGQVDFYKAGAAPTFLRKSGKGGYVESNSLPVGILGGVAFEKNSVTLKEGDLIVMVSDGAVASGYDWILSDLEHYEGKDPKILSEKIVCEAQRRRLDGHEDDITAIVIMLEKGI</sequence>
<keyword evidence="2" id="KW-1133">Transmembrane helix</keyword>
<evidence type="ECO:0000313" key="5">
    <source>
        <dbReference type="Proteomes" id="UP000623678"/>
    </source>
</evidence>
<feature type="transmembrane region" description="Helical" evidence="2">
    <location>
        <begin position="223"/>
        <end position="241"/>
    </location>
</feature>
<reference evidence="4" key="1">
    <citation type="submission" date="2020-08" db="EMBL/GenBank/DDBJ databases">
        <title>Genome public.</title>
        <authorList>
            <person name="Liu C."/>
            <person name="Sun Q."/>
        </authorList>
    </citation>
    <scope>NUCLEOTIDE SEQUENCE</scope>
    <source>
        <strain evidence="4">NSJ-64</strain>
    </source>
</reference>
<evidence type="ECO:0000256" key="2">
    <source>
        <dbReference type="SAM" id="Phobius"/>
    </source>
</evidence>
<dbReference type="Gene3D" id="3.60.40.10">
    <property type="entry name" value="PPM-type phosphatase domain"/>
    <property type="match status" value="1"/>
</dbReference>
<dbReference type="InterPro" id="IPR001932">
    <property type="entry name" value="PPM-type_phosphatase-like_dom"/>
</dbReference>
<keyword evidence="2" id="KW-0472">Membrane</keyword>
<name>A0A926EU78_9FIRM</name>
<feature type="transmembrane region" description="Helical" evidence="2">
    <location>
        <begin position="63"/>
        <end position="80"/>
    </location>
</feature>
<feature type="transmembrane region" description="Helical" evidence="2">
    <location>
        <begin position="25"/>
        <end position="57"/>
    </location>
</feature>
<proteinExistence type="predicted"/>
<dbReference type="InterPro" id="IPR045768">
    <property type="entry name" value="SpoIIE_N"/>
</dbReference>
<dbReference type="InterPro" id="IPR036457">
    <property type="entry name" value="PPM-type-like_dom_sf"/>
</dbReference>
<dbReference type="InterPro" id="IPR052016">
    <property type="entry name" value="Bact_Sigma-Reg"/>
</dbReference>
<keyword evidence="2" id="KW-0812">Transmembrane</keyword>
<dbReference type="PANTHER" id="PTHR43156">
    <property type="entry name" value="STAGE II SPORULATION PROTEIN E-RELATED"/>
    <property type="match status" value="1"/>
</dbReference>
<evidence type="ECO:0000256" key="1">
    <source>
        <dbReference type="ARBA" id="ARBA00022801"/>
    </source>
</evidence>
<dbReference type="SUPFAM" id="SSF81606">
    <property type="entry name" value="PP2C-like"/>
    <property type="match status" value="1"/>
</dbReference>
<comment type="caution">
    <text evidence="4">The sequence shown here is derived from an EMBL/GenBank/DDBJ whole genome shotgun (WGS) entry which is preliminary data.</text>
</comment>